<dbReference type="KEGG" id="cur:cu1995"/>
<dbReference type="STRING" id="504474.cu1995"/>
<keyword evidence="2" id="KW-0812">Transmembrane</keyword>
<dbReference type="Proteomes" id="UP000001727">
    <property type="component" value="Chromosome"/>
</dbReference>
<feature type="transmembrane region" description="Helical" evidence="2">
    <location>
        <begin position="146"/>
        <end position="168"/>
    </location>
</feature>
<feature type="region of interest" description="Disordered" evidence="1">
    <location>
        <begin position="53"/>
        <end position="72"/>
    </location>
</feature>
<evidence type="ECO:0000256" key="1">
    <source>
        <dbReference type="SAM" id="MobiDB-lite"/>
    </source>
</evidence>
<evidence type="ECO:0000313" key="3">
    <source>
        <dbReference type="EMBL" id="CAQ05952.1"/>
    </source>
</evidence>
<dbReference type="eggNOG" id="ENOG503002A">
    <property type="taxonomic scope" value="Bacteria"/>
</dbReference>
<dbReference type="EMBL" id="AM942444">
    <property type="protein sequence ID" value="CAQ05952.1"/>
    <property type="molecule type" value="Genomic_DNA"/>
</dbReference>
<name>B1VJ06_CORU7</name>
<keyword evidence="4" id="KW-1185">Reference proteome</keyword>
<accession>B1VJ06</accession>
<sequence>MHCAPQRTPTTPPELRFPARVWQRGLALWPGSLKVGSYQEFHRRKRVIVSTLGPEHPENRAELPPEDLPPQTAGRPKLTELDYEADPLARLERNNRSTKQAIIYFCAVPGIAAVLALGTAIISRIVGGPYCDADSSAWLCTEGFRLFFHIAPALVCFFGLFGAAYICYYKWKRHQRWRPWIAVIWFIMPVAIGWSVNSAAMLILNA</sequence>
<dbReference type="HOGENOM" id="CLU_115314_0_0_11"/>
<evidence type="ECO:0000256" key="2">
    <source>
        <dbReference type="SAM" id="Phobius"/>
    </source>
</evidence>
<feature type="transmembrane region" description="Helical" evidence="2">
    <location>
        <begin position="180"/>
        <end position="204"/>
    </location>
</feature>
<evidence type="ECO:0000313" key="4">
    <source>
        <dbReference type="Proteomes" id="UP000001727"/>
    </source>
</evidence>
<protein>
    <submittedName>
        <fullName evidence="3">Putative membrane protein</fullName>
    </submittedName>
</protein>
<gene>
    <name evidence="3" type="ordered locus">cu1995</name>
</gene>
<organism evidence="3 4">
    <name type="scientific">Corynebacterium urealyticum (strain ATCC 43042 / DSM 7109)</name>
    <dbReference type="NCBI Taxonomy" id="504474"/>
    <lineage>
        <taxon>Bacteria</taxon>
        <taxon>Bacillati</taxon>
        <taxon>Actinomycetota</taxon>
        <taxon>Actinomycetes</taxon>
        <taxon>Mycobacteriales</taxon>
        <taxon>Corynebacteriaceae</taxon>
        <taxon>Corynebacterium</taxon>
    </lineage>
</organism>
<feature type="transmembrane region" description="Helical" evidence="2">
    <location>
        <begin position="101"/>
        <end position="126"/>
    </location>
</feature>
<keyword evidence="2" id="KW-1133">Transmembrane helix</keyword>
<reference evidence="3 4" key="1">
    <citation type="journal article" date="2008" name="J. Biotechnol.">
        <title>The lifestyle of Corynebacterium urealyticum derived from its complete genome sequence established by pyrosequencing.</title>
        <authorList>
            <person name="Tauch A."/>
            <person name="Trost E."/>
            <person name="Tilker A."/>
            <person name="Ludewig U."/>
            <person name="Schneiker S."/>
            <person name="Goesmann A."/>
            <person name="Arnold W."/>
            <person name="Bekel T."/>
            <person name="Brinkrolf K."/>
            <person name="Brune I."/>
            <person name="Goetker S."/>
            <person name="Kalinowski J."/>
            <person name="Kamp P.-B."/>
            <person name="Lobo F.P."/>
            <person name="Viehoever P."/>
            <person name="Weisshaar B."/>
            <person name="Soriano F."/>
            <person name="Droege M."/>
            <person name="Puehler A."/>
        </authorList>
    </citation>
    <scope>NUCLEOTIDE SEQUENCE [LARGE SCALE GENOMIC DNA]</scope>
    <source>
        <strain evidence="4">ATCC 43042 / DSM 7109</strain>
    </source>
</reference>
<proteinExistence type="predicted"/>
<dbReference type="AlphaFoldDB" id="B1VJ06"/>
<keyword evidence="2" id="KW-0472">Membrane</keyword>